<dbReference type="AlphaFoldDB" id="E6UAM5"/>
<comment type="subcellular location">
    <subcellularLocation>
        <location evidence="7">Cell membrane</location>
        <topology evidence="7">Single-pass membrane protein</topology>
    </subcellularLocation>
</comment>
<evidence type="ECO:0000313" key="9">
    <source>
        <dbReference type="EMBL" id="ADU22447.1"/>
    </source>
</evidence>
<dbReference type="GO" id="GO:0009252">
    <property type="term" value="P:peptidoglycan biosynthetic process"/>
    <property type="evidence" value="ECO:0007669"/>
    <property type="project" value="UniProtKB-UniRule"/>
</dbReference>
<comment type="catalytic activity">
    <reaction evidence="7">
        <text>a peptidoglycan chain = a peptidoglycan chain with N-acetyl-1,6-anhydromuramyl-[peptide] at the reducing end + a peptidoglycan chain with N-acetylglucosamine at the non-reducing end.</text>
        <dbReference type="EC" id="4.2.2.29"/>
    </reaction>
</comment>
<dbReference type="HAMAP" id="MF_02065">
    <property type="entry name" value="MltG"/>
    <property type="match status" value="1"/>
</dbReference>
<keyword evidence="6 7" id="KW-0961">Cell wall biogenesis/degradation</keyword>
<feature type="site" description="Important for catalytic activity" evidence="7">
    <location>
        <position position="400"/>
    </location>
</feature>
<gene>
    <name evidence="7" type="primary">mltG</name>
    <name evidence="9" type="ordered locus">Rumal_1954</name>
</gene>
<comment type="function">
    <text evidence="7">Functions as a peptidoglycan terminase that cleaves nascent peptidoglycan strands endolytically to terminate their elongation.</text>
</comment>
<dbReference type="STRING" id="697329.Rumal_1954"/>
<evidence type="ECO:0000256" key="3">
    <source>
        <dbReference type="ARBA" id="ARBA00022989"/>
    </source>
</evidence>
<dbReference type="Gene3D" id="3.30.1490.480">
    <property type="entry name" value="Endolytic murein transglycosylase"/>
    <property type="match status" value="1"/>
</dbReference>
<dbReference type="RefSeq" id="WP_013498609.1">
    <property type="nucleotide sequence ID" value="NC_014833.1"/>
</dbReference>
<evidence type="ECO:0000256" key="7">
    <source>
        <dbReference type="HAMAP-Rule" id="MF_02065"/>
    </source>
</evidence>
<dbReference type="PANTHER" id="PTHR30518:SF2">
    <property type="entry name" value="ENDOLYTIC MUREIN TRANSGLYCOSYLASE"/>
    <property type="match status" value="1"/>
</dbReference>
<feature type="compositionally biased region" description="Basic residues" evidence="8">
    <location>
        <begin position="155"/>
        <end position="168"/>
    </location>
</feature>
<evidence type="ECO:0000313" key="10">
    <source>
        <dbReference type="Proteomes" id="UP000006919"/>
    </source>
</evidence>
<evidence type="ECO:0000256" key="4">
    <source>
        <dbReference type="ARBA" id="ARBA00023136"/>
    </source>
</evidence>
<evidence type="ECO:0000256" key="6">
    <source>
        <dbReference type="ARBA" id="ARBA00023316"/>
    </source>
</evidence>
<keyword evidence="1 7" id="KW-1003">Cell membrane</keyword>
<proteinExistence type="inferred from homology"/>
<name>E6UAM5_RUMA7</name>
<feature type="compositionally biased region" description="Basic and acidic residues" evidence="8">
    <location>
        <begin position="106"/>
        <end position="117"/>
    </location>
</feature>
<dbReference type="NCBIfam" id="TIGR00247">
    <property type="entry name" value="endolytic transglycosylase MltG"/>
    <property type="match status" value="1"/>
</dbReference>
<dbReference type="OrthoDB" id="9814591at2"/>
<sequence length="533" mass="60307">MSDKKFDIDDILGDNKNNTDDISVNDKKTKKNTDIDEIDELLASLKNNNRRRRTSSVIIEEEKTESSNNEVPASSDAKEETEKVSDGSAEDNNDVTDDPVISSVNEDLKKHFGKDPDDGFDEEDDEDDEDEIPVRKSSNNRSHPSKERRADTNKKKGNSRSGNKKKKKSRVRFNGSIFGGIILVTIILTLSLLLAVSGLTLGMEFYGIGKSDDVITFNIPKGSDNDDIADLLVENGIIKNKKLFIYTVKLMKANTIYPGDIQLKPSDSYSDIIDKLAEQRESFKTVTVTFTEGEYLIDIAKKLEENKVCPAGDFLFEFNKDMGYKFEGYLTDSKNTLFPREGYLFPDTYEFYVDDTPYNITKILRDHYDSKINDALYKKMNDRGLSLNQTITLASIVQQEAANVQEMPKVASVFLNRLKDSDTFPMLQSDTTYNYIEKVIKTQESNEATIDHYIEYYDTYAIDGLPAGPICNPGMDAIKAVLDPAETNYYYFCNDLETGETFYAETLDEHEKNLVKAGRSDQVVDDNVEDNNE</sequence>
<dbReference type="GO" id="GO:0071555">
    <property type="term" value="P:cell wall organization"/>
    <property type="evidence" value="ECO:0007669"/>
    <property type="project" value="UniProtKB-KW"/>
</dbReference>
<feature type="region of interest" description="Disordered" evidence="8">
    <location>
        <begin position="1"/>
        <end position="32"/>
    </location>
</feature>
<feature type="transmembrane region" description="Helical" evidence="7">
    <location>
        <begin position="173"/>
        <end position="196"/>
    </location>
</feature>
<evidence type="ECO:0000256" key="8">
    <source>
        <dbReference type="SAM" id="MobiDB-lite"/>
    </source>
</evidence>
<keyword evidence="4 7" id="KW-0472">Membrane</keyword>
<dbReference type="GO" id="GO:0005886">
    <property type="term" value="C:plasma membrane"/>
    <property type="evidence" value="ECO:0007669"/>
    <property type="project" value="UniProtKB-SubCell"/>
</dbReference>
<comment type="similarity">
    <text evidence="7">Belongs to the transglycosylase MltG family.</text>
</comment>
<feature type="compositionally biased region" description="Acidic residues" evidence="8">
    <location>
        <begin position="88"/>
        <end position="97"/>
    </location>
</feature>
<organism evidence="9 10">
    <name type="scientific">Ruminococcus albus (strain ATCC 27210 / DSM 20455 / JCM 14654 / NCDO 2250 / 7)</name>
    <dbReference type="NCBI Taxonomy" id="697329"/>
    <lineage>
        <taxon>Bacteria</taxon>
        <taxon>Bacillati</taxon>
        <taxon>Bacillota</taxon>
        <taxon>Clostridia</taxon>
        <taxon>Eubacteriales</taxon>
        <taxon>Oscillospiraceae</taxon>
        <taxon>Ruminococcus</taxon>
    </lineage>
</organism>
<dbReference type="PANTHER" id="PTHR30518">
    <property type="entry name" value="ENDOLYTIC MUREIN TRANSGLYCOSYLASE"/>
    <property type="match status" value="1"/>
</dbReference>
<dbReference type="InterPro" id="IPR003770">
    <property type="entry name" value="MLTG-like"/>
</dbReference>
<dbReference type="GO" id="GO:0008932">
    <property type="term" value="F:lytic endotransglycosylase activity"/>
    <property type="evidence" value="ECO:0007669"/>
    <property type="project" value="UniProtKB-UniRule"/>
</dbReference>
<keyword evidence="2 7" id="KW-0812">Transmembrane</keyword>
<keyword evidence="3 7" id="KW-1133">Transmembrane helix</keyword>
<accession>E6UAM5</accession>
<feature type="region of interest" description="Disordered" evidence="8">
    <location>
        <begin position="44"/>
        <end position="168"/>
    </location>
</feature>
<dbReference type="HOGENOM" id="CLU_025574_2_1_9"/>
<feature type="compositionally biased region" description="Basic and acidic residues" evidence="8">
    <location>
        <begin position="76"/>
        <end position="85"/>
    </location>
</feature>
<reference evidence="9 10" key="1">
    <citation type="journal article" date="2011" name="J. Bacteriol.">
        <title>Complete genome of the cellulolytic ruminal bacterium Ruminococcus albus 7.</title>
        <authorList>
            <person name="Suen G."/>
            <person name="Stevenson D.M."/>
            <person name="Bruce D.C."/>
            <person name="Chertkov O."/>
            <person name="Copeland A."/>
            <person name="Cheng J.F."/>
            <person name="Detter C."/>
            <person name="Detter J.C."/>
            <person name="Goodwin L.A."/>
            <person name="Han C.S."/>
            <person name="Hauser L.J."/>
            <person name="Ivanova N.N."/>
            <person name="Kyrpides N.C."/>
            <person name="Land M.L."/>
            <person name="Lapidus A."/>
            <person name="Lucas S."/>
            <person name="Ovchinnikova G."/>
            <person name="Pitluck S."/>
            <person name="Tapia R."/>
            <person name="Woyke T."/>
            <person name="Boyum J."/>
            <person name="Mead D."/>
            <person name="Weimer P.J."/>
        </authorList>
    </citation>
    <scope>NUCLEOTIDE SEQUENCE [LARGE SCALE GENOMIC DNA]</scope>
    <source>
        <strain evidence="10">ATCC 27210 / DSM 20455 / JCM 14654 / NCDO 2250 / 7</strain>
    </source>
</reference>
<dbReference type="Proteomes" id="UP000006919">
    <property type="component" value="Chromosome"/>
</dbReference>
<dbReference type="EMBL" id="CP002403">
    <property type="protein sequence ID" value="ADU22447.1"/>
    <property type="molecule type" value="Genomic_DNA"/>
</dbReference>
<evidence type="ECO:0000256" key="5">
    <source>
        <dbReference type="ARBA" id="ARBA00023239"/>
    </source>
</evidence>
<feature type="compositionally biased region" description="Basic and acidic residues" evidence="8">
    <location>
        <begin position="144"/>
        <end position="154"/>
    </location>
</feature>
<evidence type="ECO:0000256" key="1">
    <source>
        <dbReference type="ARBA" id="ARBA00022475"/>
    </source>
</evidence>
<feature type="compositionally biased region" description="Acidic residues" evidence="8">
    <location>
        <begin position="118"/>
        <end position="131"/>
    </location>
</feature>
<protein>
    <recommendedName>
        <fullName evidence="7">Endolytic murein transglycosylase</fullName>
        <ecNumber evidence="7">4.2.2.29</ecNumber>
    </recommendedName>
    <alternativeName>
        <fullName evidence="7">Peptidoglycan lytic transglycosylase</fullName>
    </alternativeName>
    <alternativeName>
        <fullName evidence="7">Peptidoglycan polymerization terminase</fullName>
    </alternativeName>
</protein>
<evidence type="ECO:0000256" key="2">
    <source>
        <dbReference type="ARBA" id="ARBA00022692"/>
    </source>
</evidence>
<keyword evidence="5 7" id="KW-0456">Lyase</keyword>
<dbReference type="KEGG" id="ral:Rumal_1954"/>
<dbReference type="EC" id="4.2.2.29" evidence="7"/>
<dbReference type="Pfam" id="PF02618">
    <property type="entry name" value="YceG"/>
    <property type="match status" value="1"/>
</dbReference>
<dbReference type="eggNOG" id="COG1559">
    <property type="taxonomic scope" value="Bacteria"/>
</dbReference>